<keyword evidence="7 9" id="KW-0788">Thiol protease</keyword>
<evidence type="ECO:0000256" key="4">
    <source>
        <dbReference type="ARBA" id="ARBA00022771"/>
    </source>
</evidence>
<dbReference type="InterPro" id="IPR003323">
    <property type="entry name" value="OTU_dom"/>
</dbReference>
<evidence type="ECO:0000313" key="13">
    <source>
        <dbReference type="Proteomes" id="UP000009131"/>
    </source>
</evidence>
<evidence type="ECO:0000256" key="3">
    <source>
        <dbReference type="ARBA" id="ARBA00022723"/>
    </source>
</evidence>
<evidence type="ECO:0000256" key="8">
    <source>
        <dbReference type="ARBA" id="ARBA00022833"/>
    </source>
</evidence>
<dbReference type="OrthoDB" id="65596at2759"/>
<protein>
    <recommendedName>
        <fullName evidence="9">Ubiquitin thioesterase OTU</fullName>
        <ecNumber evidence="9">3.4.19.12</ecNumber>
    </recommendedName>
</protein>
<evidence type="ECO:0000256" key="10">
    <source>
        <dbReference type="SAM" id="MobiDB-lite"/>
    </source>
</evidence>
<accession>G7DW72</accession>
<comment type="catalytic activity">
    <reaction evidence="1 9">
        <text>Thiol-dependent hydrolysis of ester, thioester, amide, peptide and isopeptide bonds formed by the C-terminal Gly of ubiquitin (a 76-residue protein attached to proteins as an intracellular targeting signal).</text>
        <dbReference type="EC" id="3.4.19.12"/>
    </reaction>
</comment>
<organism evidence="12 13">
    <name type="scientific">Mixia osmundae (strain CBS 9802 / IAM 14324 / JCM 22182 / KY 12970)</name>
    <dbReference type="NCBI Taxonomy" id="764103"/>
    <lineage>
        <taxon>Eukaryota</taxon>
        <taxon>Fungi</taxon>
        <taxon>Dikarya</taxon>
        <taxon>Basidiomycota</taxon>
        <taxon>Pucciniomycotina</taxon>
        <taxon>Mixiomycetes</taxon>
        <taxon>Mixiales</taxon>
        <taxon>Mixiaceae</taxon>
        <taxon>Mixia</taxon>
    </lineage>
</organism>
<keyword evidence="8" id="KW-0862">Zinc</keyword>
<feature type="region of interest" description="Disordered" evidence="10">
    <location>
        <begin position="78"/>
        <end position="128"/>
    </location>
</feature>
<dbReference type="HOGENOM" id="CLU_049327_0_0_1"/>
<dbReference type="GO" id="GO:0036503">
    <property type="term" value="P:ERAD pathway"/>
    <property type="evidence" value="ECO:0007669"/>
    <property type="project" value="TreeGrafter"/>
</dbReference>
<dbReference type="EC" id="3.4.19.12" evidence="9"/>
<dbReference type="GO" id="GO:0016579">
    <property type="term" value="P:protein deubiquitination"/>
    <property type="evidence" value="ECO:0007669"/>
    <property type="project" value="TreeGrafter"/>
</dbReference>
<keyword evidence="5 9" id="KW-0833">Ubl conjugation pathway</keyword>
<dbReference type="GO" id="GO:0004843">
    <property type="term" value="F:cysteine-type deubiquitinase activity"/>
    <property type="evidence" value="ECO:0007669"/>
    <property type="project" value="UniProtKB-UniRule"/>
</dbReference>
<dbReference type="Pfam" id="PF24560">
    <property type="entry name" value="zf-C2H2_OTU1_C"/>
    <property type="match status" value="1"/>
</dbReference>
<dbReference type="FunCoup" id="G7DW72">
    <property type="interactions" value="199"/>
</dbReference>
<keyword evidence="2" id="KW-0645">Protease</keyword>
<evidence type="ECO:0000256" key="2">
    <source>
        <dbReference type="ARBA" id="ARBA00022670"/>
    </source>
</evidence>
<evidence type="ECO:0000256" key="9">
    <source>
        <dbReference type="RuleBase" id="RU367104"/>
    </source>
</evidence>
<dbReference type="InterPro" id="IPR038765">
    <property type="entry name" value="Papain-like_cys_pep_sf"/>
</dbReference>
<dbReference type="GO" id="GO:0008270">
    <property type="term" value="F:zinc ion binding"/>
    <property type="evidence" value="ECO:0007669"/>
    <property type="project" value="UniProtKB-KW"/>
</dbReference>
<comment type="caution">
    <text evidence="12">The sequence shown here is derived from an EMBL/GenBank/DDBJ whole genome shotgun (WGS) entry which is preliminary data.</text>
</comment>
<dbReference type="SUPFAM" id="SSF54001">
    <property type="entry name" value="Cysteine proteinases"/>
    <property type="match status" value="1"/>
</dbReference>
<sequence length="358" mass="38723">MPVLRLRTPRGVHTLALDDAATLKDLLDAILEKAGLALPGLSVRFGYPPRALALDDASRPLSSLGIVNGEALIVSGESTSETAGAQVPSLAGPGRRSPTRATSAALPTVPPARGRPEALPAGKSDERRAKRVRKDIAASVYVPAQSGWLVLRVAPDDNACFFHALNMTLRPTQPGAASELRALVANTIMADPAKFDEATLGCTREEYARKISLPKSWGGAIDALAISDAVKVEVVAVDIQTGQMHRFGEDRGYEQRIILIYGGLHFDAVTFTPIEPSTEISRFPYDLSFDTTMFDLRDEWVLAAAAELAKDLRDKKYFTDVANFTLRCGQCFTGLVGEKEARQHASQTGHSSFEEYDK</sequence>
<dbReference type="PROSITE" id="PS50802">
    <property type="entry name" value="OTU"/>
    <property type="match status" value="1"/>
</dbReference>
<keyword evidence="13" id="KW-1185">Reference proteome</keyword>
<dbReference type="GO" id="GO:0005829">
    <property type="term" value="C:cytosol"/>
    <property type="evidence" value="ECO:0007669"/>
    <property type="project" value="TreeGrafter"/>
</dbReference>
<evidence type="ECO:0000313" key="12">
    <source>
        <dbReference type="EMBL" id="GAA94760.1"/>
    </source>
</evidence>
<keyword evidence="9" id="KW-0963">Cytoplasm</keyword>
<dbReference type="eggNOG" id="KOG3288">
    <property type="taxonomic scope" value="Eukaryota"/>
</dbReference>
<evidence type="ECO:0000256" key="5">
    <source>
        <dbReference type="ARBA" id="ARBA00022786"/>
    </source>
</evidence>
<dbReference type="OMA" id="TRCILVY"/>
<reference evidence="12 13" key="2">
    <citation type="journal article" date="2012" name="Open Biol.">
        <title>Characteristics of nucleosomes and linker DNA regions on the genome of the basidiomycete Mixia osmundae revealed by mono- and dinucleosome mapping.</title>
        <authorList>
            <person name="Nishida H."/>
            <person name="Kondo S."/>
            <person name="Matsumoto T."/>
            <person name="Suzuki Y."/>
            <person name="Yoshikawa H."/>
            <person name="Taylor T.D."/>
            <person name="Sugiyama J."/>
        </authorList>
    </citation>
    <scope>NUCLEOTIDE SEQUENCE [LARGE SCALE GENOMIC DNA]</scope>
    <source>
        <strain evidence="13">CBS 9802 / IAM 14324 / JCM 22182 / KY 12970</strain>
    </source>
</reference>
<dbReference type="Gene3D" id="3.90.70.80">
    <property type="match status" value="1"/>
</dbReference>
<dbReference type="Gene3D" id="3.10.20.90">
    <property type="entry name" value="Phosphatidylinositol 3-kinase Catalytic Subunit, Chain A, domain 1"/>
    <property type="match status" value="1"/>
</dbReference>
<comment type="function">
    <text evidence="9">Hydrolase that can remove conjugated ubiquitin from proteins and may therefore play an important regulatory role at the level of protein turnover by preventing degradation.</text>
</comment>
<name>G7DW72_MIXOS</name>
<dbReference type="CDD" id="cd17059">
    <property type="entry name" value="Ubl_OTU1"/>
    <property type="match status" value="1"/>
</dbReference>
<dbReference type="CDD" id="cd22745">
    <property type="entry name" value="OTU_OTU1"/>
    <property type="match status" value="1"/>
</dbReference>
<dbReference type="EMBL" id="BABT02000047">
    <property type="protein sequence ID" value="GAA94760.1"/>
    <property type="molecule type" value="Genomic_DNA"/>
</dbReference>
<dbReference type="InterPro" id="IPR048857">
    <property type="entry name" value="OTU1_Ubl"/>
</dbReference>
<comment type="subcellular location">
    <subcellularLocation>
        <location evidence="9">Cytoplasm</location>
    </subcellularLocation>
</comment>
<dbReference type="STRING" id="764103.G7DW72"/>
<dbReference type="RefSeq" id="XP_014565101.1">
    <property type="nucleotide sequence ID" value="XM_014709615.1"/>
</dbReference>
<dbReference type="Pfam" id="PF21403">
    <property type="entry name" value="OTU1_UBXL"/>
    <property type="match status" value="1"/>
</dbReference>
<keyword evidence="6 9" id="KW-0378">Hydrolase</keyword>
<dbReference type="InterPro" id="IPR057766">
    <property type="entry name" value="Znf-C2H2_OTU1-like_C"/>
</dbReference>
<proteinExistence type="predicted"/>
<evidence type="ECO:0000256" key="1">
    <source>
        <dbReference type="ARBA" id="ARBA00000707"/>
    </source>
</evidence>
<dbReference type="Proteomes" id="UP000009131">
    <property type="component" value="Unassembled WGS sequence"/>
</dbReference>
<keyword evidence="3" id="KW-0479">Metal-binding</keyword>
<dbReference type="PANTHER" id="PTHR13312:SF0">
    <property type="entry name" value="UBIQUITIN THIOESTERASE OTU1"/>
    <property type="match status" value="1"/>
</dbReference>
<evidence type="ECO:0000259" key="11">
    <source>
        <dbReference type="PROSITE" id="PS50802"/>
    </source>
</evidence>
<dbReference type="AlphaFoldDB" id="G7DW72"/>
<reference evidence="12 13" key="1">
    <citation type="journal article" date="2011" name="J. Gen. Appl. Microbiol.">
        <title>Draft genome sequencing of the enigmatic basidiomycete Mixia osmundae.</title>
        <authorList>
            <person name="Nishida H."/>
            <person name="Nagatsuka Y."/>
            <person name="Sugiyama J."/>
        </authorList>
    </citation>
    <scope>NUCLEOTIDE SEQUENCE [LARGE SCALE GENOMIC DNA]</scope>
    <source>
        <strain evidence="13">CBS 9802 / IAM 14324 / JCM 22182 / KY 12970</strain>
    </source>
</reference>
<dbReference type="PANTHER" id="PTHR13312">
    <property type="entry name" value="HIV-INDUCED PROTEIN-7-LIKE PROTEASE"/>
    <property type="match status" value="1"/>
</dbReference>
<evidence type="ECO:0000256" key="7">
    <source>
        <dbReference type="ARBA" id="ARBA00022807"/>
    </source>
</evidence>
<gene>
    <name evidence="12" type="primary">Mo01414</name>
    <name evidence="12" type="ORF">E5Q_01414</name>
</gene>
<dbReference type="GO" id="GO:0030968">
    <property type="term" value="P:endoplasmic reticulum unfolded protein response"/>
    <property type="evidence" value="ECO:0007669"/>
    <property type="project" value="TreeGrafter"/>
</dbReference>
<keyword evidence="4" id="KW-0863">Zinc-finger</keyword>
<dbReference type="InParanoid" id="G7DW72"/>
<evidence type="ECO:0000256" key="6">
    <source>
        <dbReference type="ARBA" id="ARBA00022801"/>
    </source>
</evidence>
<feature type="domain" description="OTU" evidence="11">
    <location>
        <begin position="149"/>
        <end position="272"/>
    </location>
</feature>
<dbReference type="GO" id="GO:0005634">
    <property type="term" value="C:nucleus"/>
    <property type="evidence" value="ECO:0007669"/>
    <property type="project" value="TreeGrafter"/>
</dbReference>